<evidence type="ECO:0000256" key="10">
    <source>
        <dbReference type="PIRSR" id="PIRSR038928-2"/>
    </source>
</evidence>
<dbReference type="Gene3D" id="2.40.180.10">
    <property type="entry name" value="Catalase core domain"/>
    <property type="match status" value="1"/>
</dbReference>
<dbReference type="PANTHER" id="PTHR11465:SF62">
    <property type="entry name" value="CATALASE T"/>
    <property type="match status" value="1"/>
</dbReference>
<dbReference type="InterPro" id="IPR018028">
    <property type="entry name" value="Catalase"/>
</dbReference>
<dbReference type="Pfam" id="PF00199">
    <property type="entry name" value="Catalase"/>
    <property type="match status" value="1"/>
</dbReference>
<dbReference type="Pfam" id="PF06628">
    <property type="entry name" value="Catalase-rel"/>
    <property type="match status" value="1"/>
</dbReference>
<evidence type="ECO:0000256" key="3">
    <source>
        <dbReference type="ARBA" id="ARBA00022617"/>
    </source>
</evidence>
<dbReference type="PROSITE" id="PS00437">
    <property type="entry name" value="CATALASE_1"/>
    <property type="match status" value="1"/>
</dbReference>
<feature type="binding site" description="axial binding residue" evidence="10">
    <location>
        <position position="346"/>
    </location>
    <ligand>
        <name>heme</name>
        <dbReference type="ChEBI" id="CHEBI:30413"/>
    </ligand>
    <ligandPart>
        <name>Fe</name>
        <dbReference type="ChEBI" id="CHEBI:18248"/>
    </ligandPart>
</feature>
<evidence type="ECO:0000256" key="8">
    <source>
        <dbReference type="ARBA" id="ARBA00044729"/>
    </source>
</evidence>
<dbReference type="InterPro" id="IPR024711">
    <property type="entry name" value="Catalase_clade1/3"/>
</dbReference>
<dbReference type="EMBL" id="ML213524">
    <property type="protein sequence ID" value="TFK47333.1"/>
    <property type="molecule type" value="Genomic_DNA"/>
</dbReference>
<dbReference type="Proteomes" id="UP000305948">
    <property type="component" value="Unassembled WGS sequence"/>
</dbReference>
<dbReference type="PRINTS" id="PR00067">
    <property type="entry name" value="CATALASE"/>
</dbReference>
<evidence type="ECO:0000313" key="15">
    <source>
        <dbReference type="Proteomes" id="UP000305948"/>
    </source>
</evidence>
<dbReference type="AlphaFoldDB" id="A0A5C3MR82"/>
<evidence type="ECO:0000256" key="7">
    <source>
        <dbReference type="ARBA" id="ARBA00023324"/>
    </source>
</evidence>
<dbReference type="GO" id="GO:0042542">
    <property type="term" value="P:response to hydrogen peroxide"/>
    <property type="evidence" value="ECO:0007669"/>
    <property type="project" value="TreeGrafter"/>
</dbReference>
<protein>
    <recommendedName>
        <fullName evidence="11">Catalase</fullName>
        <ecNumber evidence="11">1.11.1.6</ecNumber>
    </recommendedName>
</protein>
<comment type="cofactor">
    <cofactor evidence="10">
        <name>heme</name>
        <dbReference type="ChEBI" id="CHEBI:30413"/>
    </cofactor>
</comment>
<feature type="active site" evidence="9">
    <location>
        <position position="63"/>
    </location>
</feature>
<evidence type="ECO:0000256" key="11">
    <source>
        <dbReference type="RuleBase" id="RU000498"/>
    </source>
</evidence>
<organism evidence="14 15">
    <name type="scientific">Heliocybe sulcata</name>
    <dbReference type="NCBI Taxonomy" id="5364"/>
    <lineage>
        <taxon>Eukaryota</taxon>
        <taxon>Fungi</taxon>
        <taxon>Dikarya</taxon>
        <taxon>Basidiomycota</taxon>
        <taxon>Agaricomycotina</taxon>
        <taxon>Agaricomycetes</taxon>
        <taxon>Gloeophyllales</taxon>
        <taxon>Gloeophyllaceae</taxon>
        <taxon>Heliocybe</taxon>
    </lineage>
</organism>
<dbReference type="InterPro" id="IPR002226">
    <property type="entry name" value="Catalase_haem_BS"/>
</dbReference>
<keyword evidence="15" id="KW-1185">Reference proteome</keyword>
<dbReference type="FunFam" id="2.40.180.10:FF:000001">
    <property type="entry name" value="Catalase"/>
    <property type="match status" value="1"/>
</dbReference>
<feature type="domain" description="Catalase core" evidence="13">
    <location>
        <begin position="16"/>
        <end position="398"/>
    </location>
</feature>
<evidence type="ECO:0000256" key="12">
    <source>
        <dbReference type="RuleBase" id="RU004142"/>
    </source>
</evidence>
<accession>A0A5C3MR82</accession>
<dbReference type="InterPro" id="IPR020835">
    <property type="entry name" value="Catalase_sf"/>
</dbReference>
<evidence type="ECO:0000256" key="6">
    <source>
        <dbReference type="ARBA" id="ARBA00023004"/>
    </source>
</evidence>
<evidence type="ECO:0000256" key="1">
    <source>
        <dbReference type="ARBA" id="ARBA00005329"/>
    </source>
</evidence>
<reference evidence="14 15" key="1">
    <citation type="journal article" date="2019" name="Nat. Ecol. Evol.">
        <title>Megaphylogeny resolves global patterns of mushroom evolution.</title>
        <authorList>
            <person name="Varga T."/>
            <person name="Krizsan K."/>
            <person name="Foldi C."/>
            <person name="Dima B."/>
            <person name="Sanchez-Garcia M."/>
            <person name="Sanchez-Ramirez S."/>
            <person name="Szollosi G.J."/>
            <person name="Szarkandi J.G."/>
            <person name="Papp V."/>
            <person name="Albert L."/>
            <person name="Andreopoulos W."/>
            <person name="Angelini C."/>
            <person name="Antonin V."/>
            <person name="Barry K.W."/>
            <person name="Bougher N.L."/>
            <person name="Buchanan P."/>
            <person name="Buyck B."/>
            <person name="Bense V."/>
            <person name="Catcheside P."/>
            <person name="Chovatia M."/>
            <person name="Cooper J."/>
            <person name="Damon W."/>
            <person name="Desjardin D."/>
            <person name="Finy P."/>
            <person name="Geml J."/>
            <person name="Haridas S."/>
            <person name="Hughes K."/>
            <person name="Justo A."/>
            <person name="Karasinski D."/>
            <person name="Kautmanova I."/>
            <person name="Kiss B."/>
            <person name="Kocsube S."/>
            <person name="Kotiranta H."/>
            <person name="LaButti K.M."/>
            <person name="Lechner B.E."/>
            <person name="Liimatainen K."/>
            <person name="Lipzen A."/>
            <person name="Lukacs Z."/>
            <person name="Mihaltcheva S."/>
            <person name="Morgado L.N."/>
            <person name="Niskanen T."/>
            <person name="Noordeloos M.E."/>
            <person name="Ohm R.A."/>
            <person name="Ortiz-Santana B."/>
            <person name="Ovrebo C."/>
            <person name="Racz N."/>
            <person name="Riley R."/>
            <person name="Savchenko A."/>
            <person name="Shiryaev A."/>
            <person name="Soop K."/>
            <person name="Spirin V."/>
            <person name="Szebenyi C."/>
            <person name="Tomsovsky M."/>
            <person name="Tulloss R.E."/>
            <person name="Uehling J."/>
            <person name="Grigoriev I.V."/>
            <person name="Vagvolgyi C."/>
            <person name="Papp T."/>
            <person name="Martin F.M."/>
            <person name="Miettinen O."/>
            <person name="Hibbett D.S."/>
            <person name="Nagy L.G."/>
        </authorList>
    </citation>
    <scope>NUCLEOTIDE SEQUENCE [LARGE SCALE GENOMIC DNA]</scope>
    <source>
        <strain evidence="14 15">OMC1185</strain>
    </source>
</reference>
<dbReference type="SMR" id="A0A5C3MR82"/>
<dbReference type="CDD" id="cd08157">
    <property type="entry name" value="catalase_fungal"/>
    <property type="match status" value="1"/>
</dbReference>
<feature type="active site" evidence="9">
    <location>
        <position position="136"/>
    </location>
</feature>
<evidence type="ECO:0000256" key="5">
    <source>
        <dbReference type="ARBA" id="ARBA00023002"/>
    </source>
</evidence>
<dbReference type="PROSITE" id="PS00438">
    <property type="entry name" value="CATALASE_2"/>
    <property type="match status" value="1"/>
</dbReference>
<keyword evidence="4 10" id="KW-0479">Metal-binding</keyword>
<evidence type="ECO:0000313" key="14">
    <source>
        <dbReference type="EMBL" id="TFK47333.1"/>
    </source>
</evidence>
<dbReference type="InterPro" id="IPR024708">
    <property type="entry name" value="Catalase_AS"/>
</dbReference>
<dbReference type="GO" id="GO:0020037">
    <property type="term" value="F:heme binding"/>
    <property type="evidence" value="ECO:0007669"/>
    <property type="project" value="InterPro"/>
</dbReference>
<keyword evidence="6 10" id="KW-0408">Iron</keyword>
<evidence type="ECO:0000256" key="4">
    <source>
        <dbReference type="ARBA" id="ARBA00022723"/>
    </source>
</evidence>
<dbReference type="PANTHER" id="PTHR11465">
    <property type="entry name" value="CATALASE"/>
    <property type="match status" value="1"/>
</dbReference>
<keyword evidence="3 10" id="KW-0349">Heme</keyword>
<dbReference type="PROSITE" id="PS51402">
    <property type="entry name" value="CATALASE_3"/>
    <property type="match status" value="1"/>
</dbReference>
<dbReference type="GO" id="GO:0004096">
    <property type="term" value="F:catalase activity"/>
    <property type="evidence" value="ECO:0007669"/>
    <property type="project" value="UniProtKB-EC"/>
</dbReference>
<dbReference type="InterPro" id="IPR011614">
    <property type="entry name" value="Catalase_core"/>
</dbReference>
<proteinExistence type="inferred from homology"/>
<keyword evidence="5 11" id="KW-0560">Oxidoreductase</keyword>
<dbReference type="InterPro" id="IPR010582">
    <property type="entry name" value="Catalase_immune_responsive"/>
</dbReference>
<dbReference type="OrthoDB" id="6880011at2759"/>
<dbReference type="GO" id="GO:0046872">
    <property type="term" value="F:metal ion binding"/>
    <property type="evidence" value="ECO:0007669"/>
    <property type="project" value="UniProtKB-KW"/>
</dbReference>
<dbReference type="EC" id="1.11.1.6" evidence="11"/>
<comment type="catalytic activity">
    <reaction evidence="11">
        <text>2 H2O2 = O2 + 2 H2O</text>
        <dbReference type="Rhea" id="RHEA:20309"/>
        <dbReference type="ChEBI" id="CHEBI:15377"/>
        <dbReference type="ChEBI" id="CHEBI:15379"/>
        <dbReference type="ChEBI" id="CHEBI:16240"/>
        <dbReference type="EC" id="1.11.1.6"/>
    </reaction>
</comment>
<sequence length="515" mass="57742">MPSKQVFENKDDALYTTSNGAPVKEPYAAEKIGANGPLLLQDFHHIDLLAHFDRERIPERVVHAKGAGAHGYFEVTHDISDLTCAALFKKVGNKARATVRFSTVGGESGSADTARDPRGFAIKLRTEEGNLDWVFNNTPVFFIRDPAKFPHFIHTQKRDPQTHLKDADMFWDYLSQNPESIHQVMILFSDRGTPDGYHQMHGYSGHTFKFVNDNGDWWYVQIHVIADKGFKSLDNETAGKLAGENPDHGIQSMFEAIESGNYPSYTVYVQTMTPAQAEKFRYSVLDLTKIWPHSEYPLRPIGKMVLNENPANYFAEIEQAAFSPSHIVPGFEPSADPVLQSRFFSYPDTHRHRLGVNYQQLPVNAPIVPVANFQRDGYMAFNNQGARPNYQSSISPLRYKAKPYSSAQHETWVGNSIAHLSEITELDFEQPRALWQKVLDDTQKAHLVHNVAVHLVNAKSAEVKARQLSVFAAVDQDLSDRIAKAIGAPTVAPLKAKPASEAIPFKTNIGLAQKY</sequence>
<dbReference type="SUPFAM" id="SSF56634">
    <property type="entry name" value="Heme-dependent catalase-like"/>
    <property type="match status" value="1"/>
</dbReference>
<evidence type="ECO:0000256" key="9">
    <source>
        <dbReference type="PIRSR" id="PIRSR038928-1"/>
    </source>
</evidence>
<dbReference type="STRING" id="5364.A0A5C3MR82"/>
<dbReference type="GO" id="GO:0005777">
    <property type="term" value="C:peroxisome"/>
    <property type="evidence" value="ECO:0007669"/>
    <property type="project" value="TreeGrafter"/>
</dbReference>
<keyword evidence="2 11" id="KW-0575">Peroxidase</keyword>
<dbReference type="PIRSF" id="PIRSF038928">
    <property type="entry name" value="Catalase_clade1-3"/>
    <property type="match status" value="1"/>
</dbReference>
<evidence type="ECO:0000256" key="2">
    <source>
        <dbReference type="ARBA" id="ARBA00022559"/>
    </source>
</evidence>
<comment type="function">
    <text evidence="8 12">Catalyzes the degradation of hydrogen peroxide (H(2)O(2)) generated by peroxisomal oxidases to water and oxygen, thereby protecting cells from the toxic effects of hydrogen peroxide.</text>
</comment>
<gene>
    <name evidence="14" type="ORF">OE88DRAFT_1714531</name>
</gene>
<evidence type="ECO:0000259" key="13">
    <source>
        <dbReference type="SMART" id="SM01060"/>
    </source>
</evidence>
<dbReference type="GO" id="GO:0042744">
    <property type="term" value="P:hydrogen peroxide catabolic process"/>
    <property type="evidence" value="ECO:0007669"/>
    <property type="project" value="UniProtKB-KW"/>
</dbReference>
<name>A0A5C3MR82_9AGAM</name>
<keyword evidence="7 11" id="KW-0376">Hydrogen peroxide</keyword>
<dbReference type="SMART" id="SM01060">
    <property type="entry name" value="Catalase"/>
    <property type="match status" value="1"/>
</dbReference>
<comment type="similarity">
    <text evidence="1 11">Belongs to the catalase family.</text>
</comment>
<dbReference type="GO" id="GO:0005739">
    <property type="term" value="C:mitochondrion"/>
    <property type="evidence" value="ECO:0007669"/>
    <property type="project" value="TreeGrafter"/>
</dbReference>